<dbReference type="PIRSF" id="PIRSF029826">
    <property type="entry name" value="UCP029826_pph"/>
    <property type="match status" value="1"/>
</dbReference>
<evidence type="ECO:0000313" key="3">
    <source>
        <dbReference type="Proteomes" id="UP000286806"/>
    </source>
</evidence>
<keyword evidence="3" id="KW-1185">Reference proteome</keyword>
<comment type="caution">
    <text evidence="2">The sequence shown here is derived from an EMBL/GenBank/DDBJ whole genome shotgun (WGS) entry which is preliminary data.</text>
</comment>
<dbReference type="SUPFAM" id="SSF101386">
    <property type="entry name" value="all-alpha NTP pyrophosphatases"/>
    <property type="match status" value="1"/>
</dbReference>
<evidence type="ECO:0000256" key="1">
    <source>
        <dbReference type="SAM" id="MobiDB-lite"/>
    </source>
</evidence>
<dbReference type="GO" id="GO:0009143">
    <property type="term" value="P:nucleoside triphosphate catabolic process"/>
    <property type="evidence" value="ECO:0007669"/>
    <property type="project" value="InterPro"/>
</dbReference>
<proteinExistence type="predicted"/>
<dbReference type="GO" id="GO:0047429">
    <property type="term" value="F:nucleoside triphosphate diphosphatase activity"/>
    <property type="evidence" value="ECO:0007669"/>
    <property type="project" value="InterPro"/>
</dbReference>
<gene>
    <name evidence="2" type="ORF">SFMTTN_1537</name>
</gene>
<dbReference type="CDD" id="cd11537">
    <property type="entry name" value="NTP-PPase_RS21-C6_like"/>
    <property type="match status" value="1"/>
</dbReference>
<protein>
    <recommendedName>
        <fullName evidence="4">Nucleotide pyrophosphohydrolase</fullName>
    </recommendedName>
</protein>
<dbReference type="PANTHER" id="PTHR46523">
    <property type="entry name" value="DCTP PYROPHOSPHATASE 1"/>
    <property type="match status" value="1"/>
</dbReference>
<name>A0A401JDT4_9PROT</name>
<reference evidence="2 3" key="1">
    <citation type="journal article" date="2019" name="Front. Microbiol.">
        <title>Genomes of Neutrophilic Sulfur-Oxidizing Chemolithoautotrophs Representing 9 Proteobacterial Species From 8 Genera.</title>
        <authorList>
            <person name="Watanabe T."/>
            <person name="Kojima H."/>
            <person name="Umezawa K."/>
            <person name="Hori C."/>
            <person name="Takasuka T.E."/>
            <person name="Kato Y."/>
            <person name="Fukui M."/>
        </authorList>
    </citation>
    <scope>NUCLEOTIDE SEQUENCE [LARGE SCALE GENOMIC DNA]</scope>
    <source>
        <strain evidence="2 3">TTN</strain>
    </source>
</reference>
<feature type="compositionally biased region" description="Basic and acidic residues" evidence="1">
    <location>
        <begin position="113"/>
        <end position="123"/>
    </location>
</feature>
<dbReference type="EMBL" id="BGOW01000014">
    <property type="protein sequence ID" value="GBL45726.1"/>
    <property type="molecule type" value="Genomic_DNA"/>
</dbReference>
<dbReference type="AlphaFoldDB" id="A0A401JDT4"/>
<sequence length="123" mass="13952">MSTDSIEQLQAEIRRFAEERDWQPFHTPKNLVMALAVEAAELMEHFQWATPEQSQHPDPVKLAAIGEEMSDVLIYLVRLADVLELDLLAAARAKLIHNGQKYPADAARGNARKYTELTQDKQP</sequence>
<dbReference type="InterPro" id="IPR052555">
    <property type="entry name" value="dCTP_Pyrophosphatase"/>
</dbReference>
<dbReference type="InterPro" id="IPR025984">
    <property type="entry name" value="DCTPP"/>
</dbReference>
<feature type="region of interest" description="Disordered" evidence="1">
    <location>
        <begin position="102"/>
        <end position="123"/>
    </location>
</feature>
<dbReference type="PANTHER" id="PTHR46523:SF1">
    <property type="entry name" value="DCTP PYROPHOSPHATASE 1"/>
    <property type="match status" value="1"/>
</dbReference>
<dbReference type="Proteomes" id="UP000286806">
    <property type="component" value="Unassembled WGS sequence"/>
</dbReference>
<evidence type="ECO:0008006" key="4">
    <source>
        <dbReference type="Google" id="ProtNLM"/>
    </source>
</evidence>
<dbReference type="Pfam" id="PF12643">
    <property type="entry name" value="MazG-like"/>
    <property type="match status" value="1"/>
</dbReference>
<dbReference type="OrthoDB" id="9791898at2"/>
<dbReference type="Gene3D" id="1.10.287.1080">
    <property type="entry name" value="MazG-like"/>
    <property type="match status" value="1"/>
</dbReference>
<accession>A0A401JDT4</accession>
<evidence type="ECO:0000313" key="2">
    <source>
        <dbReference type="EMBL" id="GBL45726.1"/>
    </source>
</evidence>
<organism evidence="2 3">
    <name type="scientific">Sulfuriferula multivorans</name>
    <dbReference type="NCBI Taxonomy" id="1559896"/>
    <lineage>
        <taxon>Bacteria</taxon>
        <taxon>Pseudomonadati</taxon>
        <taxon>Pseudomonadota</taxon>
        <taxon>Betaproteobacteria</taxon>
        <taxon>Nitrosomonadales</taxon>
        <taxon>Sulfuricellaceae</taxon>
        <taxon>Sulfuriferula</taxon>
    </lineage>
</organism>
<dbReference type="RefSeq" id="WP_124704532.1">
    <property type="nucleotide sequence ID" value="NZ_BGOW01000014.1"/>
</dbReference>